<dbReference type="STRING" id="216942.SLITO_v1c10840"/>
<dbReference type="InterPro" id="IPR027417">
    <property type="entry name" value="P-loop_NTPase"/>
</dbReference>
<organism evidence="3 4">
    <name type="scientific">Spiroplasma litorale</name>
    <dbReference type="NCBI Taxonomy" id="216942"/>
    <lineage>
        <taxon>Bacteria</taxon>
        <taxon>Bacillati</taxon>
        <taxon>Mycoplasmatota</taxon>
        <taxon>Mollicutes</taxon>
        <taxon>Entomoplasmatales</taxon>
        <taxon>Spiroplasmataceae</taxon>
        <taxon>Spiroplasma</taxon>
    </lineage>
</organism>
<dbReference type="SUPFAM" id="SSF52540">
    <property type="entry name" value="P-loop containing nucleoside triphosphate hydrolases"/>
    <property type="match status" value="1"/>
</dbReference>
<dbReference type="PATRIC" id="fig|216942.3.peg.1107"/>
<dbReference type="FunFam" id="3.40.50.300:FF:000285">
    <property type="entry name" value="Sporulation initiation inhibitor Soj"/>
    <property type="match status" value="1"/>
</dbReference>
<accession>A0A0K1W2Z3</accession>
<dbReference type="RefSeq" id="WP_075058773.1">
    <property type="nucleotide sequence ID" value="NZ_CP012357.1"/>
</dbReference>
<dbReference type="AlphaFoldDB" id="A0A0K1W2Z3"/>
<evidence type="ECO:0000259" key="2">
    <source>
        <dbReference type="Pfam" id="PF13614"/>
    </source>
</evidence>
<keyword evidence="4" id="KW-1185">Reference proteome</keyword>
<feature type="domain" description="AAA" evidence="2">
    <location>
        <begin position="3"/>
        <end position="179"/>
    </location>
</feature>
<evidence type="ECO:0000256" key="1">
    <source>
        <dbReference type="ARBA" id="ARBA00006976"/>
    </source>
</evidence>
<evidence type="ECO:0000313" key="4">
    <source>
        <dbReference type="Proteomes" id="UP000067476"/>
    </source>
</evidence>
<reference evidence="3 4" key="1">
    <citation type="journal article" date="2015" name="Genome Announc.">
        <title>Complete Genome Sequence of Spiroplasma litorale TN-1T (DSM 21781), a Bacterium Isolated from a Green-Eyed Horsefly (Tabanus nigrovittatus).</title>
        <authorList>
            <person name="Lo W.S."/>
            <person name="Lai Y.C."/>
            <person name="Lien Y.W."/>
            <person name="Wang T.H."/>
            <person name="Kuo C.H."/>
        </authorList>
    </citation>
    <scope>NUCLEOTIDE SEQUENCE [LARGE SCALE GENOMIC DNA]</scope>
    <source>
        <strain evidence="3 4">TN-1</strain>
    </source>
</reference>
<dbReference type="PIRSF" id="PIRSF009320">
    <property type="entry name" value="Nuc_binding_HP_1000"/>
    <property type="match status" value="1"/>
</dbReference>
<protein>
    <submittedName>
        <fullName evidence="3">Chromosome partitioning protein ParA</fullName>
    </submittedName>
</protein>
<gene>
    <name evidence="3" type="primary">parA</name>
    <name evidence="3" type="ORF">SLITO_v1c10840</name>
</gene>
<dbReference type="InterPro" id="IPR050678">
    <property type="entry name" value="DNA_Partitioning_ATPase"/>
</dbReference>
<dbReference type="EMBL" id="CP012357">
    <property type="protein sequence ID" value="AKX34695.1"/>
    <property type="molecule type" value="Genomic_DNA"/>
</dbReference>
<dbReference type="PANTHER" id="PTHR13696">
    <property type="entry name" value="P-LOOP CONTAINING NUCLEOSIDE TRIPHOSPHATE HYDROLASE"/>
    <property type="match status" value="1"/>
</dbReference>
<dbReference type="Gene3D" id="3.40.50.300">
    <property type="entry name" value="P-loop containing nucleotide triphosphate hydrolases"/>
    <property type="match status" value="1"/>
</dbReference>
<dbReference type="Proteomes" id="UP000067476">
    <property type="component" value="Chromosome"/>
</dbReference>
<proteinExistence type="inferred from homology"/>
<dbReference type="CDD" id="cd02042">
    <property type="entry name" value="ParAB_family"/>
    <property type="match status" value="1"/>
</dbReference>
<comment type="similarity">
    <text evidence="1">Belongs to the ParA family.</text>
</comment>
<dbReference type="InterPro" id="IPR025669">
    <property type="entry name" value="AAA_dom"/>
</dbReference>
<dbReference type="OrthoDB" id="9815116at2"/>
<evidence type="ECO:0000313" key="3">
    <source>
        <dbReference type="EMBL" id="AKX34695.1"/>
    </source>
</evidence>
<name>A0A0K1W2Z3_9MOLU</name>
<sequence>MGKVISISNQKGGVGKTTTSVNLACGLALSGKKILLIDTDPQFNATTGVGYEIDSNSLSMYHVFTGEKSIKDIVIKGIKQNIDLAPSSIDVAAVDLILLEQKHSNQNILKDQINSLREEYDFIIIDCPPSLGLINRNGLASSDTVLIPIQAEHYAMHGVAQLLRTIKKVKETLNPSLTIEGVLVTMFDSRTKLAHDVLEEIMKTFGPKVYKAVIPRNIKISESSIEGKSIFEYDKNGLGAIAYLDFVKEVLKENGN</sequence>
<dbReference type="KEGG" id="sll:SLITO_v1c10840"/>
<dbReference type="Pfam" id="PF13614">
    <property type="entry name" value="AAA_31"/>
    <property type="match status" value="1"/>
</dbReference>
<dbReference type="PANTHER" id="PTHR13696:SF52">
    <property type="entry name" value="PARA FAMILY PROTEIN CT_582"/>
    <property type="match status" value="1"/>
</dbReference>